<dbReference type="EnsemblPlants" id="TuG1812G0200002545.01.T01">
    <property type="protein sequence ID" value="TuG1812G0200002545.01.T01.cds309826"/>
    <property type="gene ID" value="TuG1812G0200002545.01"/>
</dbReference>
<dbReference type="EnsemblPlants" id="TuG1812G0200002545.01.T02">
    <property type="protein sequence ID" value="TuG1812G0200002545.01.T02.cds309826"/>
    <property type="gene ID" value="TuG1812G0200002545.01"/>
</dbReference>
<dbReference type="AlphaFoldDB" id="A0A8R7PDQ3"/>
<organism evidence="2 3">
    <name type="scientific">Triticum urartu</name>
    <name type="common">Red wild einkorn</name>
    <name type="synonym">Crithodium urartu</name>
    <dbReference type="NCBI Taxonomy" id="4572"/>
    <lineage>
        <taxon>Eukaryota</taxon>
        <taxon>Viridiplantae</taxon>
        <taxon>Streptophyta</taxon>
        <taxon>Embryophyta</taxon>
        <taxon>Tracheophyta</taxon>
        <taxon>Spermatophyta</taxon>
        <taxon>Magnoliopsida</taxon>
        <taxon>Liliopsida</taxon>
        <taxon>Poales</taxon>
        <taxon>Poaceae</taxon>
        <taxon>BOP clade</taxon>
        <taxon>Pooideae</taxon>
        <taxon>Triticodae</taxon>
        <taxon>Triticeae</taxon>
        <taxon>Triticinae</taxon>
        <taxon>Triticum</taxon>
    </lineage>
</organism>
<evidence type="ECO:0000256" key="1">
    <source>
        <dbReference type="SAM" id="MobiDB-lite"/>
    </source>
</evidence>
<reference evidence="2" key="2">
    <citation type="submission" date="2018-03" db="EMBL/GenBank/DDBJ databases">
        <title>The Triticum urartu genome reveals the dynamic nature of wheat genome evolution.</title>
        <authorList>
            <person name="Ling H."/>
            <person name="Ma B."/>
            <person name="Shi X."/>
            <person name="Liu H."/>
            <person name="Dong L."/>
            <person name="Sun H."/>
            <person name="Cao Y."/>
            <person name="Gao Q."/>
            <person name="Zheng S."/>
            <person name="Li Y."/>
            <person name="Yu Y."/>
            <person name="Du H."/>
            <person name="Qi M."/>
            <person name="Li Y."/>
            <person name="Yu H."/>
            <person name="Cui Y."/>
            <person name="Wang N."/>
            <person name="Chen C."/>
            <person name="Wu H."/>
            <person name="Zhao Y."/>
            <person name="Zhang J."/>
            <person name="Li Y."/>
            <person name="Zhou W."/>
            <person name="Zhang B."/>
            <person name="Hu W."/>
            <person name="Eijk M."/>
            <person name="Tang J."/>
            <person name="Witsenboer H."/>
            <person name="Zhao S."/>
            <person name="Li Z."/>
            <person name="Zhang A."/>
            <person name="Wang D."/>
            <person name="Liang C."/>
        </authorList>
    </citation>
    <scope>NUCLEOTIDE SEQUENCE [LARGE SCALE GENOMIC DNA]</scope>
    <source>
        <strain evidence="2">cv. G1812</strain>
    </source>
</reference>
<feature type="region of interest" description="Disordered" evidence="1">
    <location>
        <begin position="92"/>
        <end position="114"/>
    </location>
</feature>
<keyword evidence="3" id="KW-1185">Reference proteome</keyword>
<feature type="compositionally biased region" description="Polar residues" evidence="1">
    <location>
        <begin position="19"/>
        <end position="29"/>
    </location>
</feature>
<reference evidence="2" key="3">
    <citation type="submission" date="2022-06" db="UniProtKB">
        <authorList>
            <consortium name="EnsemblPlants"/>
        </authorList>
    </citation>
    <scope>IDENTIFICATION</scope>
</reference>
<name>A0A8R7PDQ3_TRIUA</name>
<dbReference type="Gramene" id="TuG1812G0200002545.01.T01">
    <property type="protein sequence ID" value="TuG1812G0200002545.01.T01.cds309826"/>
    <property type="gene ID" value="TuG1812G0200002545.01"/>
</dbReference>
<evidence type="ECO:0000313" key="2">
    <source>
        <dbReference type="EnsemblPlants" id="TuG1812G0200002545.01.T01.cds309826"/>
    </source>
</evidence>
<reference evidence="3" key="1">
    <citation type="journal article" date="2013" name="Nature">
        <title>Draft genome of the wheat A-genome progenitor Triticum urartu.</title>
        <authorList>
            <person name="Ling H.Q."/>
            <person name="Zhao S."/>
            <person name="Liu D."/>
            <person name="Wang J."/>
            <person name="Sun H."/>
            <person name="Zhang C."/>
            <person name="Fan H."/>
            <person name="Li D."/>
            <person name="Dong L."/>
            <person name="Tao Y."/>
            <person name="Gao C."/>
            <person name="Wu H."/>
            <person name="Li Y."/>
            <person name="Cui Y."/>
            <person name="Guo X."/>
            <person name="Zheng S."/>
            <person name="Wang B."/>
            <person name="Yu K."/>
            <person name="Liang Q."/>
            <person name="Yang W."/>
            <person name="Lou X."/>
            <person name="Chen J."/>
            <person name="Feng M."/>
            <person name="Jian J."/>
            <person name="Zhang X."/>
            <person name="Luo G."/>
            <person name="Jiang Y."/>
            <person name="Liu J."/>
            <person name="Wang Z."/>
            <person name="Sha Y."/>
            <person name="Zhang B."/>
            <person name="Wu H."/>
            <person name="Tang D."/>
            <person name="Shen Q."/>
            <person name="Xue P."/>
            <person name="Zou S."/>
            <person name="Wang X."/>
            <person name="Liu X."/>
            <person name="Wang F."/>
            <person name="Yang Y."/>
            <person name="An X."/>
            <person name="Dong Z."/>
            <person name="Zhang K."/>
            <person name="Zhang X."/>
            <person name="Luo M.C."/>
            <person name="Dvorak J."/>
            <person name="Tong Y."/>
            <person name="Wang J."/>
            <person name="Yang H."/>
            <person name="Li Z."/>
            <person name="Wang D."/>
            <person name="Zhang A."/>
            <person name="Wang J."/>
        </authorList>
    </citation>
    <scope>NUCLEOTIDE SEQUENCE</scope>
    <source>
        <strain evidence="3">cv. G1812</strain>
    </source>
</reference>
<dbReference type="Gramene" id="TuG1812G0200002545.01.T02">
    <property type="protein sequence ID" value="TuG1812G0200002545.01.T02.cds309826"/>
    <property type="gene ID" value="TuG1812G0200002545.01"/>
</dbReference>
<sequence>RVAPPLHKTPAEPHLLSPSYPSHLQNSRQELYPAAATPHRPWLGFPQSPTVPPPPTLLPVADLGQQLIPPPPRLIASSTLPYFLYIANHGAHGDHEAGRGLVDPRLREEQQRRR</sequence>
<accession>A0A8R7PDQ3</accession>
<feature type="region of interest" description="Disordered" evidence="1">
    <location>
        <begin position="1"/>
        <end position="64"/>
    </location>
</feature>
<protein>
    <submittedName>
        <fullName evidence="2">Uncharacterized protein</fullName>
    </submittedName>
</protein>
<evidence type="ECO:0000313" key="3">
    <source>
        <dbReference type="Proteomes" id="UP000015106"/>
    </source>
</evidence>
<proteinExistence type="predicted"/>
<dbReference type="Proteomes" id="UP000015106">
    <property type="component" value="Chromosome 2"/>
</dbReference>